<evidence type="ECO:0000313" key="2">
    <source>
        <dbReference type="EMBL" id="RCN26283.1"/>
    </source>
</evidence>
<dbReference type="AlphaFoldDB" id="A0A368F2G0"/>
<sequence>MKIYNQVSFNTPGCCGLASVFHVLEIAHTHYWCKGSDITSPSSSTPSTLVTPSASSPDLKELGDRQNRTKLPTSSVDIRTPTRPVGGQASVNGSSLRTTTTSEASSESSTPVPMVPPPLPPRDGSSPRPSLPSIPLHPPPPVPPVQNGPPSSPPPPPPPSVASTSLAGPPKFPPPERRPPPVPPRPISSASAESSDSVSRTESVASLRVRSFLS</sequence>
<organism evidence="2 3">
    <name type="scientific">Ancylostoma caninum</name>
    <name type="common">Dog hookworm</name>
    <dbReference type="NCBI Taxonomy" id="29170"/>
    <lineage>
        <taxon>Eukaryota</taxon>
        <taxon>Metazoa</taxon>
        <taxon>Ecdysozoa</taxon>
        <taxon>Nematoda</taxon>
        <taxon>Chromadorea</taxon>
        <taxon>Rhabditida</taxon>
        <taxon>Rhabditina</taxon>
        <taxon>Rhabditomorpha</taxon>
        <taxon>Strongyloidea</taxon>
        <taxon>Ancylostomatidae</taxon>
        <taxon>Ancylostomatinae</taxon>
        <taxon>Ancylostoma</taxon>
    </lineage>
</organism>
<feature type="compositionally biased region" description="Low complexity" evidence="1">
    <location>
        <begin position="94"/>
        <end position="112"/>
    </location>
</feature>
<keyword evidence="3" id="KW-1185">Reference proteome</keyword>
<protein>
    <submittedName>
        <fullName evidence="2">Uncharacterized protein</fullName>
    </submittedName>
</protein>
<proteinExistence type="predicted"/>
<feature type="compositionally biased region" description="Pro residues" evidence="1">
    <location>
        <begin position="129"/>
        <end position="160"/>
    </location>
</feature>
<gene>
    <name evidence="2" type="ORF">ANCCAN_27991</name>
</gene>
<dbReference type="EMBL" id="JOJR01008500">
    <property type="protein sequence ID" value="RCN26283.1"/>
    <property type="molecule type" value="Genomic_DNA"/>
</dbReference>
<dbReference type="STRING" id="29170.A0A368F2G0"/>
<evidence type="ECO:0000256" key="1">
    <source>
        <dbReference type="SAM" id="MobiDB-lite"/>
    </source>
</evidence>
<feature type="compositionally biased region" description="Low complexity" evidence="1">
    <location>
        <begin position="188"/>
        <end position="206"/>
    </location>
</feature>
<feature type="compositionally biased region" description="Basic and acidic residues" evidence="1">
    <location>
        <begin position="58"/>
        <end position="67"/>
    </location>
</feature>
<dbReference type="Proteomes" id="UP000252519">
    <property type="component" value="Unassembled WGS sequence"/>
</dbReference>
<dbReference type="PRINTS" id="PR01217">
    <property type="entry name" value="PRICHEXTENSN"/>
</dbReference>
<reference evidence="2 3" key="1">
    <citation type="submission" date="2014-10" db="EMBL/GenBank/DDBJ databases">
        <title>Draft genome of the hookworm Ancylostoma caninum.</title>
        <authorList>
            <person name="Mitreva M."/>
        </authorList>
    </citation>
    <scope>NUCLEOTIDE SEQUENCE [LARGE SCALE GENOMIC DNA]</scope>
    <source>
        <strain evidence="2 3">Baltimore</strain>
    </source>
</reference>
<name>A0A368F2G0_ANCCA</name>
<accession>A0A368F2G0</accession>
<comment type="caution">
    <text evidence="2">The sequence shown here is derived from an EMBL/GenBank/DDBJ whole genome shotgun (WGS) entry which is preliminary data.</text>
</comment>
<feature type="compositionally biased region" description="Low complexity" evidence="1">
    <location>
        <begin position="39"/>
        <end position="57"/>
    </location>
</feature>
<feature type="region of interest" description="Disordered" evidence="1">
    <location>
        <begin position="37"/>
        <end position="214"/>
    </location>
</feature>
<evidence type="ECO:0000313" key="3">
    <source>
        <dbReference type="Proteomes" id="UP000252519"/>
    </source>
</evidence>